<organism evidence="1 2">
    <name type="scientific">Eragrostis curvula</name>
    <name type="common">weeping love grass</name>
    <dbReference type="NCBI Taxonomy" id="38414"/>
    <lineage>
        <taxon>Eukaryota</taxon>
        <taxon>Viridiplantae</taxon>
        <taxon>Streptophyta</taxon>
        <taxon>Embryophyta</taxon>
        <taxon>Tracheophyta</taxon>
        <taxon>Spermatophyta</taxon>
        <taxon>Magnoliopsida</taxon>
        <taxon>Liliopsida</taxon>
        <taxon>Poales</taxon>
        <taxon>Poaceae</taxon>
        <taxon>PACMAD clade</taxon>
        <taxon>Chloridoideae</taxon>
        <taxon>Eragrostideae</taxon>
        <taxon>Eragrostidinae</taxon>
        <taxon>Eragrostis</taxon>
    </lineage>
</organism>
<comment type="caution">
    <text evidence="1">The sequence shown here is derived from an EMBL/GenBank/DDBJ whole genome shotgun (WGS) entry which is preliminary data.</text>
</comment>
<feature type="non-terminal residue" evidence="1">
    <location>
        <position position="1"/>
    </location>
</feature>
<dbReference type="OrthoDB" id="676764at2759"/>
<gene>
    <name evidence="1" type="ORF">EJB05_54931</name>
</gene>
<sequence length="123" mass="13089">MAAIESQAAERLDLFEAASTTRVAALESAASAFDTLLLTLFRPNQPNAAAAAAEATVVAAPGVTGSAELGASFPYYHYPVEDGLGFKMQGYFDMEQAMLIDPPQPSAAWIEDDYGCDVSLWSY</sequence>
<evidence type="ECO:0000313" key="1">
    <source>
        <dbReference type="EMBL" id="TVT99731.1"/>
    </source>
</evidence>
<reference evidence="1 2" key="1">
    <citation type="journal article" date="2019" name="Sci. Rep.">
        <title>A high-quality genome of Eragrostis curvula grass provides insights into Poaceae evolution and supports new strategies to enhance forage quality.</title>
        <authorList>
            <person name="Carballo J."/>
            <person name="Santos B.A.C.M."/>
            <person name="Zappacosta D."/>
            <person name="Garbus I."/>
            <person name="Selva J.P."/>
            <person name="Gallo C.A."/>
            <person name="Diaz A."/>
            <person name="Albertini E."/>
            <person name="Caccamo M."/>
            <person name="Echenique V."/>
        </authorList>
    </citation>
    <scope>NUCLEOTIDE SEQUENCE [LARGE SCALE GENOMIC DNA]</scope>
    <source>
        <strain evidence="2">cv. Victoria</strain>
        <tissue evidence="1">Leaf</tissue>
    </source>
</reference>
<keyword evidence="2" id="KW-1185">Reference proteome</keyword>
<proteinExistence type="predicted"/>
<dbReference type="AlphaFoldDB" id="A0A5J9SL63"/>
<accession>A0A5J9SL63</accession>
<protein>
    <submittedName>
        <fullName evidence="1">Uncharacterized protein</fullName>
    </submittedName>
</protein>
<evidence type="ECO:0000313" key="2">
    <source>
        <dbReference type="Proteomes" id="UP000324897"/>
    </source>
</evidence>
<dbReference type="EMBL" id="RWGY01000686">
    <property type="protein sequence ID" value="TVT99731.1"/>
    <property type="molecule type" value="Genomic_DNA"/>
</dbReference>
<dbReference type="Gramene" id="TVT99731">
    <property type="protein sequence ID" value="TVT99731"/>
    <property type="gene ID" value="EJB05_54931"/>
</dbReference>
<dbReference type="Proteomes" id="UP000324897">
    <property type="component" value="Unassembled WGS sequence"/>
</dbReference>
<name>A0A5J9SL63_9POAL</name>